<comment type="caution">
    <text evidence="1">The sequence shown here is derived from an EMBL/GenBank/DDBJ whole genome shotgun (WGS) entry which is preliminary data.</text>
</comment>
<reference evidence="1" key="2">
    <citation type="submission" date="2021-08" db="EMBL/GenBank/DDBJ databases">
        <authorList>
            <person name="Tani A."/>
            <person name="Ola A."/>
            <person name="Ogura Y."/>
            <person name="Katsura K."/>
            <person name="Hayashi T."/>
        </authorList>
    </citation>
    <scope>NUCLEOTIDE SEQUENCE</scope>
    <source>
        <strain evidence="1">DSM 23674</strain>
    </source>
</reference>
<proteinExistence type="predicted"/>
<keyword evidence="2" id="KW-1185">Reference proteome</keyword>
<dbReference type="PIRSF" id="PIRSF039032">
    <property type="entry name" value="HigB-2"/>
    <property type="match status" value="1"/>
</dbReference>
<accession>A0ABQ4TMN9</accession>
<sequence length="97" mass="10320">MLPALHTVAETSDFIRDADAERMPGTTRTMLKLRLAADPEAGELIVGSGGIRKLRVAGKGKGKSGGYRVLTAYVGIEAPVYLLAVLSKGDRQTFTDT</sequence>
<dbReference type="RefSeq" id="WP_147818418.1">
    <property type="nucleotide sequence ID" value="NZ_BPRA01000010.1"/>
</dbReference>
<dbReference type="Proteomes" id="UP001055101">
    <property type="component" value="Unassembled WGS sequence"/>
</dbReference>
<organism evidence="1 2">
    <name type="scientific">Methylobacterium thuringiense</name>
    <dbReference type="NCBI Taxonomy" id="1003091"/>
    <lineage>
        <taxon>Bacteria</taxon>
        <taxon>Pseudomonadati</taxon>
        <taxon>Pseudomonadota</taxon>
        <taxon>Alphaproteobacteria</taxon>
        <taxon>Hyphomicrobiales</taxon>
        <taxon>Methylobacteriaceae</taxon>
        <taxon>Methylobacterium</taxon>
    </lineage>
</organism>
<name>A0ABQ4TMN9_9HYPH</name>
<gene>
    <name evidence="1" type="primary">higB-2</name>
    <name evidence="1" type="ORF">EKPJFOCH_2405</name>
</gene>
<reference evidence="1" key="1">
    <citation type="journal article" date="2021" name="Front. Microbiol.">
        <title>Comprehensive Comparative Genomics and Phenotyping of Methylobacterium Species.</title>
        <authorList>
            <person name="Alessa O."/>
            <person name="Ogura Y."/>
            <person name="Fujitani Y."/>
            <person name="Takami H."/>
            <person name="Hayashi T."/>
            <person name="Sahin N."/>
            <person name="Tani A."/>
        </authorList>
    </citation>
    <scope>NUCLEOTIDE SEQUENCE</scope>
    <source>
        <strain evidence="1">DSM 23674</strain>
    </source>
</reference>
<dbReference type="InterPro" id="IPR009387">
    <property type="entry name" value="HigB-2"/>
</dbReference>
<evidence type="ECO:0000313" key="1">
    <source>
        <dbReference type="EMBL" id="GJE55908.1"/>
    </source>
</evidence>
<dbReference type="EMBL" id="BPRA01000010">
    <property type="protein sequence ID" value="GJE55908.1"/>
    <property type="molecule type" value="Genomic_DNA"/>
</dbReference>
<protein>
    <submittedName>
        <fullName evidence="1">Toxin HigB-2</fullName>
    </submittedName>
</protein>
<evidence type="ECO:0000313" key="2">
    <source>
        <dbReference type="Proteomes" id="UP001055101"/>
    </source>
</evidence>